<feature type="transmembrane region" description="Helical" evidence="1">
    <location>
        <begin position="291"/>
        <end position="315"/>
    </location>
</feature>
<dbReference type="SUPFAM" id="SSF53448">
    <property type="entry name" value="Nucleotide-diphospho-sugar transferases"/>
    <property type="match status" value="1"/>
</dbReference>
<feature type="transmembrane region" description="Helical" evidence="1">
    <location>
        <begin position="6"/>
        <end position="23"/>
    </location>
</feature>
<gene>
    <name evidence="3" type="ORF">A7E75_12010</name>
</gene>
<reference evidence="3 4" key="1">
    <citation type="journal article" date="2017" name="Genome Announc.">
        <title>Complete Genome Sequences of Two Acetylene-Fermenting Pelobacter acetylenicus Strains.</title>
        <authorList>
            <person name="Sutton J.M."/>
            <person name="Baesman S.M."/>
            <person name="Fierst J.L."/>
            <person name="Poret-Peterson A.T."/>
            <person name="Oremland R.S."/>
            <person name="Dunlap D.S."/>
            <person name="Akob D.M."/>
        </authorList>
    </citation>
    <scope>NUCLEOTIDE SEQUENCE [LARGE SCALE GENOMIC DNA]</scope>
    <source>
        <strain evidence="3 4">DSM 3247</strain>
    </source>
</reference>
<feature type="transmembrane region" description="Helical" evidence="1">
    <location>
        <begin position="177"/>
        <end position="196"/>
    </location>
</feature>
<accession>A0A1L3GI95</accession>
<dbReference type="EMBL" id="CP015518">
    <property type="protein sequence ID" value="APG25656.1"/>
    <property type="molecule type" value="Genomic_DNA"/>
</dbReference>
<feature type="transmembrane region" description="Helical" evidence="1">
    <location>
        <begin position="358"/>
        <end position="382"/>
    </location>
</feature>
<proteinExistence type="predicted"/>
<evidence type="ECO:0000313" key="3">
    <source>
        <dbReference type="EMBL" id="APG25656.1"/>
    </source>
</evidence>
<dbReference type="PANTHER" id="PTHR43646">
    <property type="entry name" value="GLYCOSYLTRANSFERASE"/>
    <property type="match status" value="1"/>
</dbReference>
<dbReference type="AlphaFoldDB" id="A0A1L3GI95"/>
<dbReference type="InterPro" id="IPR017832">
    <property type="entry name" value="Glyco_trans_2_hopen-assoc_HpnB"/>
</dbReference>
<feature type="transmembrane region" description="Helical" evidence="1">
    <location>
        <begin position="327"/>
        <end position="346"/>
    </location>
</feature>
<evidence type="ECO:0000259" key="2">
    <source>
        <dbReference type="Pfam" id="PF00535"/>
    </source>
</evidence>
<name>A0A1L3GI95_SYNAC</name>
<keyword evidence="1" id="KW-0812">Transmembrane</keyword>
<sequence length="401" mass="43719">MTVMAWGGVAALLIWIGLWRWHAGFWRIAPVLPEAHRADVWPAVDVIIPARNEADILPSSLPTILRQEYAGVLRVFLVDDHSDDGTADVAARLAAKCEHGDRLTVVCAADRPQGWTGKLWALWQGMQACGHSPAPLLLFTDADIAHAPSSLSRLVAQSTRGDYDLVSLMARLQASGFWSRLLVPAFVYFFAMLYPFRRVCDPRSKVAGAAGGCVLLRRQVLEEAGGLPAIAGALIDDCSLGRLIKQRGRPGGGRIWLGFTREVVSTRPCGDLGTVWRMVVRTAFVQLRHSWLLLGGTVGAMLLVFLWGPLCLLLAGPKLLLYRATPAGLTAGACGLASWLLMARTFRPMTRWYDQPWGIALLLPLAAAVYTLMTIHSALCYLRGAGGAWKGRTYGAPAHHR</sequence>
<keyword evidence="1" id="KW-1133">Transmembrane helix</keyword>
<dbReference type="Pfam" id="PF00535">
    <property type="entry name" value="Glycos_transf_2"/>
    <property type="match status" value="1"/>
</dbReference>
<evidence type="ECO:0000256" key="1">
    <source>
        <dbReference type="SAM" id="Phobius"/>
    </source>
</evidence>
<evidence type="ECO:0000313" key="4">
    <source>
        <dbReference type="Proteomes" id="UP000182264"/>
    </source>
</evidence>
<dbReference type="NCBIfam" id="TIGR03469">
    <property type="entry name" value="HpnB"/>
    <property type="match status" value="1"/>
</dbReference>
<protein>
    <recommendedName>
        <fullName evidence="2">Glycosyltransferase 2-like domain-containing protein</fullName>
    </recommendedName>
</protein>
<organism evidence="3 4">
    <name type="scientific">Syntrophotalea acetylenica</name>
    <name type="common">Pelobacter acetylenicus</name>
    <dbReference type="NCBI Taxonomy" id="29542"/>
    <lineage>
        <taxon>Bacteria</taxon>
        <taxon>Pseudomonadati</taxon>
        <taxon>Thermodesulfobacteriota</taxon>
        <taxon>Desulfuromonadia</taxon>
        <taxon>Desulfuromonadales</taxon>
        <taxon>Syntrophotaleaceae</taxon>
        <taxon>Syntrophotalea</taxon>
    </lineage>
</organism>
<dbReference type="InterPro" id="IPR001173">
    <property type="entry name" value="Glyco_trans_2-like"/>
</dbReference>
<dbReference type="Proteomes" id="UP000182264">
    <property type="component" value="Chromosome"/>
</dbReference>
<dbReference type="PANTHER" id="PTHR43646:SF3">
    <property type="entry name" value="SLR1566 PROTEIN"/>
    <property type="match status" value="1"/>
</dbReference>
<dbReference type="STRING" id="29542.A6070_06045"/>
<dbReference type="InterPro" id="IPR029044">
    <property type="entry name" value="Nucleotide-diphossugar_trans"/>
</dbReference>
<dbReference type="Gene3D" id="3.90.550.10">
    <property type="entry name" value="Spore Coat Polysaccharide Biosynthesis Protein SpsA, Chain A"/>
    <property type="match status" value="1"/>
</dbReference>
<keyword evidence="4" id="KW-1185">Reference proteome</keyword>
<feature type="domain" description="Glycosyltransferase 2-like" evidence="2">
    <location>
        <begin position="46"/>
        <end position="223"/>
    </location>
</feature>
<keyword evidence="1" id="KW-0472">Membrane</keyword>